<keyword evidence="3" id="KW-1185">Reference proteome</keyword>
<dbReference type="InterPro" id="IPR037401">
    <property type="entry name" value="SnoaL-like"/>
</dbReference>
<proteinExistence type="predicted"/>
<organism evidence="2 3">
    <name type="scientific">Pseudonocardia petroleophila</name>
    <dbReference type="NCBI Taxonomy" id="37331"/>
    <lineage>
        <taxon>Bacteria</taxon>
        <taxon>Bacillati</taxon>
        <taxon>Actinomycetota</taxon>
        <taxon>Actinomycetes</taxon>
        <taxon>Pseudonocardiales</taxon>
        <taxon>Pseudonocardiaceae</taxon>
        <taxon>Pseudonocardia</taxon>
    </lineage>
</organism>
<evidence type="ECO:0000259" key="1">
    <source>
        <dbReference type="Pfam" id="PF12680"/>
    </source>
</evidence>
<dbReference type="Pfam" id="PF12680">
    <property type="entry name" value="SnoaL_2"/>
    <property type="match status" value="1"/>
</dbReference>
<dbReference type="InterPro" id="IPR032710">
    <property type="entry name" value="NTF2-like_dom_sf"/>
</dbReference>
<gene>
    <name evidence="2" type="ORF">H6H00_09070</name>
</gene>
<sequence>MQDNEITDDRARRFAAGLRTFEQDSDVTPFADLFAADAITQRFDARGERHGEVAEFWTEYRDQFTDIETTFSDVVEGTDRVALEWTSTGTLRNDRPISYRGVTVIDLADDKIVRLSTYYDSAAFVPVPAETT</sequence>
<dbReference type="AlphaFoldDB" id="A0A7G7MMM1"/>
<protein>
    <submittedName>
        <fullName evidence="2">Nuclear transport factor 2 family protein</fullName>
    </submittedName>
</protein>
<dbReference type="EMBL" id="CP060131">
    <property type="protein sequence ID" value="QNG54032.1"/>
    <property type="molecule type" value="Genomic_DNA"/>
</dbReference>
<dbReference type="RefSeq" id="WP_185720856.1">
    <property type="nucleotide sequence ID" value="NZ_BAAAWI010000001.1"/>
</dbReference>
<dbReference type="Gene3D" id="3.10.450.50">
    <property type="match status" value="1"/>
</dbReference>
<reference evidence="2 3" key="1">
    <citation type="submission" date="2020-08" db="EMBL/GenBank/DDBJ databases">
        <authorList>
            <person name="Mo P."/>
        </authorList>
    </citation>
    <scope>NUCLEOTIDE SEQUENCE [LARGE SCALE GENOMIC DNA]</scope>
    <source>
        <strain evidence="2 3">CGMCC 4.1532</strain>
    </source>
</reference>
<name>A0A7G7MMM1_9PSEU</name>
<dbReference type="Proteomes" id="UP000515728">
    <property type="component" value="Chromosome"/>
</dbReference>
<evidence type="ECO:0000313" key="2">
    <source>
        <dbReference type="EMBL" id="QNG54032.1"/>
    </source>
</evidence>
<dbReference type="SUPFAM" id="SSF54427">
    <property type="entry name" value="NTF2-like"/>
    <property type="match status" value="1"/>
</dbReference>
<evidence type="ECO:0000313" key="3">
    <source>
        <dbReference type="Proteomes" id="UP000515728"/>
    </source>
</evidence>
<dbReference type="KEGG" id="ppel:H6H00_09070"/>
<accession>A0A7G7MMM1</accession>
<feature type="domain" description="SnoaL-like" evidence="1">
    <location>
        <begin position="23"/>
        <end position="114"/>
    </location>
</feature>